<dbReference type="OrthoDB" id="3531136at2759"/>
<accession>A0A8A3NZF7</accession>
<keyword evidence="2" id="KW-1185">Reference proteome</keyword>
<gene>
    <name evidence="1" type="ORF">DSL72_000481</name>
</gene>
<organism evidence="1 2">
    <name type="scientific">Monilinia vaccinii-corymbosi</name>
    <dbReference type="NCBI Taxonomy" id="61207"/>
    <lineage>
        <taxon>Eukaryota</taxon>
        <taxon>Fungi</taxon>
        <taxon>Dikarya</taxon>
        <taxon>Ascomycota</taxon>
        <taxon>Pezizomycotina</taxon>
        <taxon>Leotiomycetes</taxon>
        <taxon>Helotiales</taxon>
        <taxon>Sclerotiniaceae</taxon>
        <taxon>Monilinia</taxon>
    </lineage>
</organism>
<reference evidence="1" key="1">
    <citation type="submission" date="2020-10" db="EMBL/GenBank/DDBJ databases">
        <title>Genome Sequence of Monilinia vaccinii-corymbosi Sheds Light on Mummy Berry Disease Infection of Blueberry and Mating Type.</title>
        <authorList>
            <person name="Yow A.G."/>
            <person name="Zhang Y."/>
            <person name="Bansal K."/>
            <person name="Eacker S.M."/>
            <person name="Sullivan S."/>
            <person name="Liachko I."/>
            <person name="Cubeta M.A."/>
            <person name="Rollins J.A."/>
            <person name="Ashrafi H."/>
        </authorList>
    </citation>
    <scope>NUCLEOTIDE SEQUENCE</scope>
    <source>
        <strain evidence="1">RL-1</strain>
    </source>
</reference>
<sequence>MSVPCNRPVHYQGHYQSMVLNFCVLYPYFEADTFDRAYILEIASVLSQYPATGLDFCYYWTERVLWDRFGFSGAYGEFPGRYGGPGSVVQQQTGANSMPPTLQSAQPAPTMTPDFSAETLLGTQLAQQTLGQAPEASQTQGVPASQFGQERIDLITMPSTPLPSESSQRLARNLFEGFRNPINSFKH</sequence>
<name>A0A8A3NZF7_9HELO</name>
<dbReference type="AlphaFoldDB" id="A0A8A3NZF7"/>
<evidence type="ECO:0000313" key="2">
    <source>
        <dbReference type="Proteomes" id="UP000672032"/>
    </source>
</evidence>
<protein>
    <submittedName>
        <fullName evidence="1">Uncharacterized protein</fullName>
    </submittedName>
</protein>
<dbReference type="EMBL" id="CP063406">
    <property type="protein sequence ID" value="QSZ30923.1"/>
    <property type="molecule type" value="Genomic_DNA"/>
</dbReference>
<proteinExistence type="predicted"/>
<dbReference type="Proteomes" id="UP000672032">
    <property type="component" value="Chromosome 2"/>
</dbReference>
<evidence type="ECO:0000313" key="1">
    <source>
        <dbReference type="EMBL" id="QSZ30923.1"/>
    </source>
</evidence>